<reference evidence="2 3" key="1">
    <citation type="submission" date="2023-11" db="EMBL/GenBank/DDBJ databases">
        <authorList>
            <person name="Okamura Y."/>
        </authorList>
    </citation>
    <scope>NUCLEOTIDE SEQUENCE [LARGE SCALE GENOMIC DNA]</scope>
</reference>
<keyword evidence="3" id="KW-1185">Reference proteome</keyword>
<accession>A0AAV1J2C9</accession>
<proteinExistence type="predicted"/>
<dbReference type="AlphaFoldDB" id="A0AAV1J2C9"/>
<comment type="caution">
    <text evidence="2">The sequence shown here is derived from an EMBL/GenBank/DDBJ whole genome shotgun (WGS) entry which is preliminary data.</text>
</comment>
<dbReference type="EMBL" id="CAVLEF010000004">
    <property type="protein sequence ID" value="CAK1543554.1"/>
    <property type="molecule type" value="Genomic_DNA"/>
</dbReference>
<feature type="chain" id="PRO_5043875073" evidence="1">
    <location>
        <begin position="23"/>
        <end position="202"/>
    </location>
</feature>
<sequence length="202" mass="23067">MLYTCVNTLAWILFIFLRPCSGYAEFQQFPGFDATEVEATPSTNNVITTTDYTSTNIPTSSTATKAALTMEAECRYNKELYVQCVKISSKQCQRYTKDYLINLETQRSDVLALTEVTICTMSDMKADPLQLIKVLAQEKSVLDFALPGFLILISNCNAHCQRSTDNRKRKPTRHMTDQDLVIRHFLTKKNYIQLINDSKHKV</sequence>
<evidence type="ECO:0000313" key="2">
    <source>
        <dbReference type="EMBL" id="CAK1543554.1"/>
    </source>
</evidence>
<evidence type="ECO:0000256" key="1">
    <source>
        <dbReference type="SAM" id="SignalP"/>
    </source>
</evidence>
<evidence type="ECO:0000313" key="3">
    <source>
        <dbReference type="Proteomes" id="UP001497472"/>
    </source>
</evidence>
<gene>
    <name evidence="2" type="ORF">LNINA_LOCUS3363</name>
</gene>
<keyword evidence="1" id="KW-0732">Signal</keyword>
<protein>
    <submittedName>
        <fullName evidence="2">Uncharacterized protein</fullName>
    </submittedName>
</protein>
<feature type="signal peptide" evidence="1">
    <location>
        <begin position="1"/>
        <end position="22"/>
    </location>
</feature>
<dbReference type="Proteomes" id="UP001497472">
    <property type="component" value="Unassembled WGS sequence"/>
</dbReference>
<name>A0AAV1J2C9_9NEOP</name>
<organism evidence="2 3">
    <name type="scientific">Leptosia nina</name>
    <dbReference type="NCBI Taxonomy" id="320188"/>
    <lineage>
        <taxon>Eukaryota</taxon>
        <taxon>Metazoa</taxon>
        <taxon>Ecdysozoa</taxon>
        <taxon>Arthropoda</taxon>
        <taxon>Hexapoda</taxon>
        <taxon>Insecta</taxon>
        <taxon>Pterygota</taxon>
        <taxon>Neoptera</taxon>
        <taxon>Endopterygota</taxon>
        <taxon>Lepidoptera</taxon>
        <taxon>Glossata</taxon>
        <taxon>Ditrysia</taxon>
        <taxon>Papilionoidea</taxon>
        <taxon>Pieridae</taxon>
        <taxon>Pierinae</taxon>
        <taxon>Leptosia</taxon>
    </lineage>
</organism>